<evidence type="ECO:0000313" key="4">
    <source>
        <dbReference type="EMBL" id="WUO47352.1"/>
    </source>
</evidence>
<dbReference type="Gene3D" id="3.90.470.20">
    <property type="entry name" value="4'-phosphopantetheinyl transferase domain"/>
    <property type="match status" value="2"/>
</dbReference>
<dbReference type="PANTHER" id="PTHR12215:SF10">
    <property type="entry name" value="L-AMINOADIPATE-SEMIALDEHYDE DEHYDROGENASE-PHOSPHOPANTETHEINYL TRANSFERASE"/>
    <property type="match status" value="1"/>
</dbReference>
<comment type="similarity">
    <text evidence="1">Belongs to the P-Pant transferase superfamily. Gsp/Sfp/HetI/AcpT family.</text>
</comment>
<accession>A0ABZ1RKK9</accession>
<dbReference type="RefSeq" id="WP_328776106.1">
    <property type="nucleotide sequence ID" value="NZ_CP108057.1"/>
</dbReference>
<dbReference type="SUPFAM" id="SSF56214">
    <property type="entry name" value="4'-phosphopantetheinyl transferase"/>
    <property type="match status" value="2"/>
</dbReference>
<protein>
    <submittedName>
        <fullName evidence="4">4'-phosphopantetheinyl transferase superfamily protein</fullName>
    </submittedName>
</protein>
<dbReference type="PANTHER" id="PTHR12215">
    <property type="entry name" value="PHOSPHOPANTETHEINE TRANSFERASE"/>
    <property type="match status" value="1"/>
</dbReference>
<dbReference type="EMBL" id="CP108057">
    <property type="protein sequence ID" value="WUO47352.1"/>
    <property type="molecule type" value="Genomic_DNA"/>
</dbReference>
<gene>
    <name evidence="4" type="ORF">OHU17_16645</name>
</gene>
<dbReference type="InterPro" id="IPR008278">
    <property type="entry name" value="4-PPantetheinyl_Trfase_dom"/>
</dbReference>
<dbReference type="Proteomes" id="UP001432075">
    <property type="component" value="Chromosome"/>
</dbReference>
<sequence>MTMYELGRSDVSAPIRVDGPDGPWPALRESVAVNGHVVVFADWNSWLPAVAGGSDLRALLGSRDWDRFNSLEKPEVRYRFAVSRMLLRHAASAVLEVSPDAVELAYRPGGRPYLRGCDQIDVSLSHTQDLVVIGLNRRGRIGVDTEKAARRLRYSEVHRQMCTTAERARLARMSGPEQEAELLRVWTLKEAYTKALGQGMRMGFNQFGFDAAGRGPMTSDGRPASYDEWTFGTYRVELGDGYLMSVACHDAGHGGEGGTAVAAMLDEGFFGQVVDLMDHRARRR</sequence>
<dbReference type="InterPro" id="IPR050559">
    <property type="entry name" value="P-Pant_transferase_sf"/>
</dbReference>
<evidence type="ECO:0000259" key="3">
    <source>
        <dbReference type="Pfam" id="PF01648"/>
    </source>
</evidence>
<evidence type="ECO:0000313" key="5">
    <source>
        <dbReference type="Proteomes" id="UP001432075"/>
    </source>
</evidence>
<proteinExistence type="inferred from homology"/>
<feature type="domain" description="4'-phosphopantetheinyl transferase" evidence="3">
    <location>
        <begin position="140"/>
        <end position="243"/>
    </location>
</feature>
<keyword evidence="5" id="KW-1185">Reference proteome</keyword>
<dbReference type="InterPro" id="IPR037143">
    <property type="entry name" value="4-PPantetheinyl_Trfase_dom_sf"/>
</dbReference>
<evidence type="ECO:0000256" key="2">
    <source>
        <dbReference type="ARBA" id="ARBA00022679"/>
    </source>
</evidence>
<organism evidence="4 5">
    <name type="scientific">Streptomyces goshikiensis</name>
    <dbReference type="NCBI Taxonomy" id="1942"/>
    <lineage>
        <taxon>Bacteria</taxon>
        <taxon>Bacillati</taxon>
        <taxon>Actinomycetota</taxon>
        <taxon>Actinomycetes</taxon>
        <taxon>Kitasatosporales</taxon>
        <taxon>Streptomycetaceae</taxon>
        <taxon>Streptomyces</taxon>
    </lineage>
</organism>
<reference evidence="4" key="1">
    <citation type="submission" date="2022-10" db="EMBL/GenBank/DDBJ databases">
        <title>The complete genomes of actinobacterial strains from the NBC collection.</title>
        <authorList>
            <person name="Joergensen T.S."/>
            <person name="Alvarez Arevalo M."/>
            <person name="Sterndorff E.B."/>
            <person name="Faurdal D."/>
            <person name="Vuksanovic O."/>
            <person name="Mourched A.-S."/>
            <person name="Charusanti P."/>
            <person name="Shaw S."/>
            <person name="Blin K."/>
            <person name="Weber T."/>
        </authorList>
    </citation>
    <scope>NUCLEOTIDE SEQUENCE</scope>
    <source>
        <strain evidence="4">NBC_00283</strain>
    </source>
</reference>
<dbReference type="GO" id="GO:0016740">
    <property type="term" value="F:transferase activity"/>
    <property type="evidence" value="ECO:0007669"/>
    <property type="project" value="UniProtKB-KW"/>
</dbReference>
<evidence type="ECO:0000256" key="1">
    <source>
        <dbReference type="ARBA" id="ARBA00010990"/>
    </source>
</evidence>
<keyword evidence="2 4" id="KW-0808">Transferase</keyword>
<dbReference type="Pfam" id="PF01648">
    <property type="entry name" value="ACPS"/>
    <property type="match status" value="1"/>
</dbReference>
<name>A0ABZ1RKK9_9ACTN</name>